<dbReference type="Pfam" id="PF00211">
    <property type="entry name" value="Guanylate_cyc"/>
    <property type="match status" value="1"/>
</dbReference>
<evidence type="ECO:0000259" key="14">
    <source>
        <dbReference type="PROSITE" id="PS50125"/>
    </source>
</evidence>
<dbReference type="SMART" id="SM00364">
    <property type="entry name" value="LRR_BAC"/>
    <property type="match status" value="11"/>
</dbReference>
<dbReference type="Gene3D" id="3.80.10.10">
    <property type="entry name" value="Ribonuclease Inhibitor"/>
    <property type="match status" value="4"/>
</dbReference>
<evidence type="ECO:0000313" key="18">
    <source>
        <dbReference type="Proteomes" id="UP001218218"/>
    </source>
</evidence>
<name>A0AAD7EMX2_9AGAR</name>
<dbReference type="InterPro" id="IPR055071">
    <property type="entry name" value="RA_PHLPP-like"/>
</dbReference>
<evidence type="ECO:0000256" key="11">
    <source>
        <dbReference type="ARBA" id="ARBA00032597"/>
    </source>
</evidence>
<dbReference type="SUPFAM" id="SSF81606">
    <property type="entry name" value="PP2C-like"/>
    <property type="match status" value="1"/>
</dbReference>
<keyword evidence="10" id="KW-0456">Lyase</keyword>
<dbReference type="InterPro" id="IPR001054">
    <property type="entry name" value="A/G_cyclase"/>
</dbReference>
<dbReference type="Pfam" id="PF00481">
    <property type="entry name" value="PP2C"/>
    <property type="match status" value="1"/>
</dbReference>
<reference evidence="17" key="1">
    <citation type="submission" date="2023-03" db="EMBL/GenBank/DDBJ databases">
        <title>Massive genome expansion in bonnet fungi (Mycena s.s.) driven by repeated elements and novel gene families across ecological guilds.</title>
        <authorList>
            <consortium name="Lawrence Berkeley National Laboratory"/>
            <person name="Harder C.B."/>
            <person name="Miyauchi S."/>
            <person name="Viragh M."/>
            <person name="Kuo A."/>
            <person name="Thoen E."/>
            <person name="Andreopoulos B."/>
            <person name="Lu D."/>
            <person name="Skrede I."/>
            <person name="Drula E."/>
            <person name="Henrissat B."/>
            <person name="Morin E."/>
            <person name="Kohler A."/>
            <person name="Barry K."/>
            <person name="LaButti K."/>
            <person name="Morin E."/>
            <person name="Salamov A."/>
            <person name="Lipzen A."/>
            <person name="Mereny Z."/>
            <person name="Hegedus B."/>
            <person name="Baldrian P."/>
            <person name="Stursova M."/>
            <person name="Weitz H."/>
            <person name="Taylor A."/>
            <person name="Grigoriev I.V."/>
            <person name="Nagy L.G."/>
            <person name="Martin F."/>
            <person name="Kauserud H."/>
        </authorList>
    </citation>
    <scope>NUCLEOTIDE SEQUENCE</scope>
    <source>
        <strain evidence="17">CBHHK002</strain>
    </source>
</reference>
<keyword evidence="18" id="KW-1185">Reference proteome</keyword>
<feature type="domain" description="Guanylate cyclase" evidence="14">
    <location>
        <begin position="1243"/>
        <end position="1379"/>
    </location>
</feature>
<evidence type="ECO:0000256" key="8">
    <source>
        <dbReference type="ARBA" id="ARBA00022842"/>
    </source>
</evidence>
<comment type="catalytic activity">
    <reaction evidence="1">
        <text>ATP = 3',5'-cyclic AMP + diphosphate</text>
        <dbReference type="Rhea" id="RHEA:15389"/>
        <dbReference type="ChEBI" id="CHEBI:30616"/>
        <dbReference type="ChEBI" id="CHEBI:33019"/>
        <dbReference type="ChEBI" id="CHEBI:58165"/>
        <dbReference type="EC" id="4.6.1.1"/>
    </reaction>
</comment>
<gene>
    <name evidence="17" type="ORF">DFH08DRAFT_280716</name>
</gene>
<dbReference type="GO" id="GO:0006171">
    <property type="term" value="P:cAMP biosynthetic process"/>
    <property type="evidence" value="ECO:0007669"/>
    <property type="project" value="UniProtKB-KW"/>
</dbReference>
<dbReference type="PROSITE" id="PS51746">
    <property type="entry name" value="PPM_2"/>
    <property type="match status" value="1"/>
</dbReference>
<dbReference type="SMART" id="SM00332">
    <property type="entry name" value="PP2Cc"/>
    <property type="match status" value="1"/>
</dbReference>
<dbReference type="Gene3D" id="3.60.40.10">
    <property type="entry name" value="PPM-type phosphatase domain"/>
    <property type="match status" value="1"/>
</dbReference>
<dbReference type="GO" id="GO:0005737">
    <property type="term" value="C:cytoplasm"/>
    <property type="evidence" value="ECO:0007669"/>
    <property type="project" value="TreeGrafter"/>
</dbReference>
<evidence type="ECO:0000256" key="7">
    <source>
        <dbReference type="ARBA" id="ARBA00022737"/>
    </source>
</evidence>
<evidence type="ECO:0000259" key="16">
    <source>
        <dbReference type="PROSITE" id="PS51746"/>
    </source>
</evidence>
<organism evidence="17 18">
    <name type="scientific">Mycena albidolilacea</name>
    <dbReference type="NCBI Taxonomy" id="1033008"/>
    <lineage>
        <taxon>Eukaryota</taxon>
        <taxon>Fungi</taxon>
        <taxon>Dikarya</taxon>
        <taxon>Basidiomycota</taxon>
        <taxon>Agaricomycotina</taxon>
        <taxon>Agaricomycetes</taxon>
        <taxon>Agaricomycetidae</taxon>
        <taxon>Agaricales</taxon>
        <taxon>Marasmiineae</taxon>
        <taxon>Mycenaceae</taxon>
        <taxon>Mycena</taxon>
    </lineage>
</organism>
<evidence type="ECO:0000256" key="13">
    <source>
        <dbReference type="SAM" id="MobiDB-lite"/>
    </source>
</evidence>
<dbReference type="SUPFAM" id="SSF55073">
    <property type="entry name" value="Nucleotide cyclase"/>
    <property type="match status" value="1"/>
</dbReference>
<dbReference type="Pfam" id="PF23598">
    <property type="entry name" value="LRR_14"/>
    <property type="match status" value="1"/>
</dbReference>
<accession>A0AAD7EMX2</accession>
<evidence type="ECO:0000313" key="17">
    <source>
        <dbReference type="EMBL" id="KAJ7336765.1"/>
    </source>
</evidence>
<keyword evidence="6" id="KW-0479">Metal-binding</keyword>
<evidence type="ECO:0000256" key="1">
    <source>
        <dbReference type="ARBA" id="ARBA00001593"/>
    </source>
</evidence>
<dbReference type="PANTHER" id="PTHR48051:SF1">
    <property type="entry name" value="RAS SUPPRESSOR PROTEIN 1"/>
    <property type="match status" value="1"/>
</dbReference>
<dbReference type="Proteomes" id="UP001218218">
    <property type="component" value="Unassembled WGS sequence"/>
</dbReference>
<dbReference type="InterPro" id="IPR050216">
    <property type="entry name" value="LRR_domain-containing"/>
</dbReference>
<protein>
    <recommendedName>
        <fullName evidence="4">Adenylate cyclase</fullName>
        <ecNumber evidence="3">4.6.1.1</ecNumber>
    </recommendedName>
    <alternativeName>
        <fullName evidence="11">ATP pyrophosphate-lyase</fullName>
    </alternativeName>
    <alternativeName>
        <fullName evidence="12">Adenylyl cyclase</fullName>
    </alternativeName>
</protein>
<dbReference type="GO" id="GO:0046872">
    <property type="term" value="F:metal ion binding"/>
    <property type="evidence" value="ECO:0007669"/>
    <property type="project" value="UniProtKB-KW"/>
</dbReference>
<dbReference type="Gene3D" id="3.30.70.1230">
    <property type="entry name" value="Nucleotide cyclase"/>
    <property type="match status" value="1"/>
</dbReference>
<dbReference type="Pfam" id="PF23010">
    <property type="entry name" value="RA_3"/>
    <property type="match status" value="1"/>
</dbReference>
<dbReference type="InterPro" id="IPR032675">
    <property type="entry name" value="LRR_dom_sf"/>
</dbReference>
<feature type="region of interest" description="Disordered" evidence="13">
    <location>
        <begin position="1"/>
        <end position="116"/>
    </location>
</feature>
<keyword evidence="7" id="KW-0677">Repeat</keyword>
<dbReference type="InterPro" id="IPR000159">
    <property type="entry name" value="RA_dom"/>
</dbReference>
<dbReference type="PROSITE" id="PS51450">
    <property type="entry name" value="LRR"/>
    <property type="match status" value="3"/>
</dbReference>
<dbReference type="GO" id="GO:0004016">
    <property type="term" value="F:adenylate cyclase activity"/>
    <property type="evidence" value="ECO:0007669"/>
    <property type="project" value="UniProtKB-EC"/>
</dbReference>
<dbReference type="PROSITE" id="PS50200">
    <property type="entry name" value="RA"/>
    <property type="match status" value="1"/>
</dbReference>
<dbReference type="InterPro" id="IPR003591">
    <property type="entry name" value="Leu-rich_rpt_typical-subtyp"/>
</dbReference>
<evidence type="ECO:0000259" key="15">
    <source>
        <dbReference type="PROSITE" id="PS50200"/>
    </source>
</evidence>
<evidence type="ECO:0000256" key="6">
    <source>
        <dbReference type="ARBA" id="ARBA00022723"/>
    </source>
</evidence>
<dbReference type="GO" id="GO:0035556">
    <property type="term" value="P:intracellular signal transduction"/>
    <property type="evidence" value="ECO:0007669"/>
    <property type="project" value="InterPro"/>
</dbReference>
<feature type="domain" description="Ras-associating" evidence="15">
    <location>
        <begin position="200"/>
        <end position="295"/>
    </location>
</feature>
<dbReference type="SMART" id="SM00044">
    <property type="entry name" value="CYCc"/>
    <property type="match status" value="1"/>
</dbReference>
<feature type="compositionally biased region" description="Basic residues" evidence="13">
    <location>
        <begin position="45"/>
        <end position="55"/>
    </location>
</feature>
<evidence type="ECO:0000256" key="9">
    <source>
        <dbReference type="ARBA" id="ARBA00022998"/>
    </source>
</evidence>
<dbReference type="EC" id="4.6.1.1" evidence="3"/>
<dbReference type="PANTHER" id="PTHR48051">
    <property type="match status" value="1"/>
</dbReference>
<dbReference type="CDD" id="cd00143">
    <property type="entry name" value="PP2Cc"/>
    <property type="match status" value="1"/>
</dbReference>
<dbReference type="SMART" id="SM00369">
    <property type="entry name" value="LRR_TYP"/>
    <property type="match status" value="10"/>
</dbReference>
<evidence type="ECO:0000256" key="12">
    <source>
        <dbReference type="ARBA" id="ARBA00032637"/>
    </source>
</evidence>
<dbReference type="EMBL" id="JARIHO010000030">
    <property type="protein sequence ID" value="KAJ7336765.1"/>
    <property type="molecule type" value="Genomic_DNA"/>
</dbReference>
<dbReference type="SUPFAM" id="SSF52047">
    <property type="entry name" value="RNI-like"/>
    <property type="match status" value="1"/>
</dbReference>
<dbReference type="InterPro" id="IPR001932">
    <property type="entry name" value="PPM-type_phosphatase-like_dom"/>
</dbReference>
<dbReference type="PROSITE" id="PS50125">
    <property type="entry name" value="GUANYLATE_CYCLASE_2"/>
    <property type="match status" value="1"/>
</dbReference>
<dbReference type="InterPro" id="IPR036457">
    <property type="entry name" value="PPM-type-like_dom_sf"/>
</dbReference>
<keyword evidence="5" id="KW-0433">Leucine-rich repeat</keyword>
<comment type="similarity">
    <text evidence="2">Belongs to the adenylyl cyclase class-3 family.</text>
</comment>
<dbReference type="InterPro" id="IPR001611">
    <property type="entry name" value="Leu-rich_rpt"/>
</dbReference>
<evidence type="ECO:0000256" key="10">
    <source>
        <dbReference type="ARBA" id="ARBA00023239"/>
    </source>
</evidence>
<dbReference type="Pfam" id="PF13855">
    <property type="entry name" value="LRR_8"/>
    <property type="match status" value="2"/>
</dbReference>
<comment type="caution">
    <text evidence="17">The sequence shown here is derived from an EMBL/GenBank/DDBJ whole genome shotgun (WGS) entry which is preliminary data.</text>
</comment>
<evidence type="ECO:0000256" key="3">
    <source>
        <dbReference type="ARBA" id="ARBA00012201"/>
    </source>
</evidence>
<evidence type="ECO:0000256" key="2">
    <source>
        <dbReference type="ARBA" id="ARBA00005381"/>
    </source>
</evidence>
<dbReference type="SUPFAM" id="SSF52058">
    <property type="entry name" value="L domain-like"/>
    <property type="match status" value="2"/>
</dbReference>
<dbReference type="CDD" id="cd07302">
    <property type="entry name" value="CHD"/>
    <property type="match status" value="1"/>
</dbReference>
<proteinExistence type="inferred from homology"/>
<dbReference type="InterPro" id="IPR029787">
    <property type="entry name" value="Nucleotide_cyclase"/>
</dbReference>
<sequence>MQDVELEQEPPSPPPKDGRTFHFPPKGSSIPLPEPRRTKSWMFRSLRKKASKRNLHSSSNAEDGTEYPLLRPPPLTPGAGSFSFLPVPSPPQTPRFTRKKMSQKDELSLIPSVEPSDSGEQEIELNIIVNDIIFNEMDGILHQAMIPEMRGGRAPGSWTAPESWCVVVKGGADIEGESDEDEDTGGMSAAQPHAQHKIRIRIYKADNTYHVVSVSTNVTVAALTPKLDQKLPAGEEGEMHQLYLKERGRERILAQTERPADIVRRRLEQAGYDETDGHDLLGGAGLAFLLKFVYKSLYLGPAEELKFDNFEYIDLTGRSLRTIPVALHQHADSIVSLRLSCNPMIEIPLDFIQSCTTLRELRFSHMAIRKVPHSLRHSTTLTRLDLSCNRIVTLDEAYLDDIPGLTTLHVQNNRLEKLPWSFPRLRRLITLNISNNKFRTFPTCVSQLGTLRDLDVSFNMISKLPKEIGQLGNLERLVIVGNQVSRLPDEFSSLERLGELDCRRNRISDLPVACMLPKIETLSADHNALQALAPSVGPCLTTLDVSHNEITQFRLVREPVGRGPLAITSLDVSNARLALLDDYTVLQLTSLRRLKLDNNFFRSIPESIGDLKWLETLSCADNSLEKLPHSIGNLQKLETLDVHNNSLTELPISLWNCASLSRLNVTSNLLILWHDPPPSVAEDEDSSSSDHMVVPAGPTFPNNRKLPTCNISDIPPLAHSLQLLYLGKNSFTDEVLHPLMILKELRVLNLSFNDIQTIPSNFFRHLTKLEEVYLSGNDLANFPSEDLPELTRLSTLFLNGNKLQTLPQELGKVKSLTMLDVGNNLLKYNINNWEFDWNWNFNKNLRYLNLSGNKRLQIKSDISMSGWRQSMSIVDRESLAGFSELTQLRVLGLIDVTITTTGINTGDIPNENDDRRVRTTSSNVNGMSYGIADTLGKNEYLHMLDLVHEFRGIKKDAVFAMFGCAQPPKQLPAATTSNRLAKYLQESFVRVFLSQINSLDPERGEGIPDALHRSFLKLNQDLHDTLLSSTRRMSQTSSGTNPVPTDPSIARSGASGIVLYILDKTMYVANVGDALAVVSKGGSAVLLSSKHDPYDRAETARIRAAGGWISSPGLVNDEIDISRSFGFYHLMPIVNARPDIVNYDLTELDEFVIVANRGLWDYIPYQTAVDIAQRIDPMVAAQKLRDCAIGYGADGSTMIMVIGVADLFKGAPEKRKKRGIGIIDRTPVPVQLKKVPPPVGHIAIVFTVITSSAHLWDTNTAMPTAMRLHNSLLRRYLRLCGGYEVKTEADSFMCSFPTVLAAVWWCMTVQVELLTVPWPLEILESTDGKAVYDGKGRLIARGLSVRMGIHCGVPHCETDPITNRMDYFGPIVNRSSRIGRLAAGGHIMCSSDVIRKINTKIFETDTQTEYSNAQAQEAIEAIHRLDPIVVPVGEVKLEGLEVSEILWIIFPSQLIARKGLDDTVVDPTGVSDSLNVAQMRELAVLCRRLEMSTAGRVFREWKGSLEVPEDPPDEPMFLPDEPNVLLPPTSHKMTNADLMRILYLLTVRIENAEKLMAGLWSKDYVGPSIVLWFSHISSHPLGSSR</sequence>
<feature type="domain" description="PPM-type phosphatase" evidence="16">
    <location>
        <begin position="895"/>
        <end position="1204"/>
    </location>
</feature>
<evidence type="ECO:0000256" key="4">
    <source>
        <dbReference type="ARBA" id="ARBA00021420"/>
    </source>
</evidence>
<evidence type="ECO:0000256" key="5">
    <source>
        <dbReference type="ARBA" id="ARBA00022614"/>
    </source>
</evidence>
<keyword evidence="9" id="KW-0115">cAMP biosynthesis</keyword>
<keyword evidence="8" id="KW-0460">Magnesium</keyword>
<dbReference type="InterPro" id="IPR055414">
    <property type="entry name" value="LRR_R13L4/SHOC2-like"/>
</dbReference>